<dbReference type="InterPro" id="IPR003660">
    <property type="entry name" value="HAMP_dom"/>
</dbReference>
<accession>A0ABV4IFZ5</accession>
<evidence type="ECO:0000313" key="8">
    <source>
        <dbReference type="Proteomes" id="UP001567350"/>
    </source>
</evidence>
<dbReference type="InterPro" id="IPR024478">
    <property type="entry name" value="HlyB_4HB_MCP"/>
</dbReference>
<name>A0ABV4IFZ5_9BURK</name>
<evidence type="ECO:0000259" key="6">
    <source>
        <dbReference type="PROSITE" id="PS50885"/>
    </source>
</evidence>
<dbReference type="PRINTS" id="PR00260">
    <property type="entry name" value="CHEMTRNSDUCR"/>
</dbReference>
<dbReference type="Proteomes" id="UP001567350">
    <property type="component" value="Unassembled WGS sequence"/>
</dbReference>
<feature type="domain" description="Methyl-accepting transducer" evidence="5">
    <location>
        <begin position="278"/>
        <end position="507"/>
    </location>
</feature>
<evidence type="ECO:0000259" key="5">
    <source>
        <dbReference type="PROSITE" id="PS50111"/>
    </source>
</evidence>
<dbReference type="CDD" id="cd06225">
    <property type="entry name" value="HAMP"/>
    <property type="match status" value="1"/>
</dbReference>
<keyword evidence="1" id="KW-0488">Methylation</keyword>
<dbReference type="SMART" id="SM00304">
    <property type="entry name" value="HAMP"/>
    <property type="match status" value="1"/>
</dbReference>
<evidence type="ECO:0000256" key="2">
    <source>
        <dbReference type="ARBA" id="ARBA00029447"/>
    </source>
</evidence>
<feature type="compositionally biased region" description="Low complexity" evidence="4">
    <location>
        <begin position="540"/>
        <end position="593"/>
    </location>
</feature>
<dbReference type="EMBL" id="JBGJLR010000005">
    <property type="protein sequence ID" value="MEZ2739288.1"/>
    <property type="molecule type" value="Genomic_DNA"/>
</dbReference>
<gene>
    <name evidence="7" type="ORF">ACBP88_07395</name>
</gene>
<proteinExistence type="inferred from homology"/>
<dbReference type="InterPro" id="IPR051310">
    <property type="entry name" value="MCP_chemotaxis"/>
</dbReference>
<dbReference type="InterPro" id="IPR004090">
    <property type="entry name" value="Chemotax_Me-accpt_rcpt"/>
</dbReference>
<dbReference type="Gene3D" id="1.10.287.950">
    <property type="entry name" value="Methyl-accepting chemotaxis protein"/>
    <property type="match status" value="1"/>
</dbReference>
<dbReference type="Pfam" id="PF12729">
    <property type="entry name" value="4HB_MCP_1"/>
    <property type="match status" value="1"/>
</dbReference>
<evidence type="ECO:0000313" key="7">
    <source>
        <dbReference type="EMBL" id="MEZ2739288.1"/>
    </source>
</evidence>
<dbReference type="CDD" id="cd11386">
    <property type="entry name" value="MCP_signal"/>
    <property type="match status" value="1"/>
</dbReference>
<evidence type="ECO:0000256" key="4">
    <source>
        <dbReference type="SAM" id="MobiDB-lite"/>
    </source>
</evidence>
<comment type="caution">
    <text evidence="7">The sequence shown here is derived from an EMBL/GenBank/DDBJ whole genome shotgun (WGS) entry which is preliminary data.</text>
</comment>
<feature type="domain" description="HAMP" evidence="6">
    <location>
        <begin position="221"/>
        <end position="273"/>
    </location>
</feature>
<keyword evidence="8" id="KW-1185">Reference proteome</keyword>
<feature type="region of interest" description="Disordered" evidence="4">
    <location>
        <begin position="525"/>
        <end position="601"/>
    </location>
</feature>
<dbReference type="Pfam" id="PF00015">
    <property type="entry name" value="MCPsignal"/>
    <property type="match status" value="1"/>
</dbReference>
<reference evidence="7 8" key="1">
    <citation type="submission" date="2024-08" db="EMBL/GenBank/DDBJ databases">
        <authorList>
            <person name="Feng Z."/>
            <person name="Ronholm J."/>
        </authorList>
    </citation>
    <scope>NUCLEOTIDE SEQUENCE [LARGE SCALE GENOMIC DNA]</scope>
    <source>
        <strain evidence="7 8">4-AB0-8</strain>
    </source>
</reference>
<dbReference type="PANTHER" id="PTHR43531:SF14">
    <property type="entry name" value="METHYL-ACCEPTING CHEMOTAXIS PROTEIN I-RELATED"/>
    <property type="match status" value="1"/>
</dbReference>
<dbReference type="PROSITE" id="PS50885">
    <property type="entry name" value="HAMP"/>
    <property type="match status" value="1"/>
</dbReference>
<dbReference type="SUPFAM" id="SSF58104">
    <property type="entry name" value="Methyl-accepting chemotaxis protein (MCP) signaling domain"/>
    <property type="match status" value="1"/>
</dbReference>
<dbReference type="SMART" id="SM00283">
    <property type="entry name" value="MA"/>
    <property type="match status" value="1"/>
</dbReference>
<dbReference type="InterPro" id="IPR004089">
    <property type="entry name" value="MCPsignal_dom"/>
</dbReference>
<dbReference type="RefSeq" id="WP_370891362.1">
    <property type="nucleotide sequence ID" value="NZ_JBGJLR010000005.1"/>
</dbReference>
<comment type="similarity">
    <text evidence="2">Belongs to the methyl-accepting chemotaxis (MCP) protein family.</text>
</comment>
<dbReference type="PROSITE" id="PS50111">
    <property type="entry name" value="CHEMOTAXIS_TRANSDUC_2"/>
    <property type="match status" value="1"/>
</dbReference>
<dbReference type="PANTHER" id="PTHR43531">
    <property type="entry name" value="PROTEIN ICFG"/>
    <property type="match status" value="1"/>
</dbReference>
<evidence type="ECO:0000256" key="3">
    <source>
        <dbReference type="PROSITE-ProRule" id="PRU00284"/>
    </source>
</evidence>
<organism evidence="7 8">
    <name type="scientific">Comamonas jiangduensis</name>
    <dbReference type="NCBI Taxonomy" id="1194168"/>
    <lineage>
        <taxon>Bacteria</taxon>
        <taxon>Pseudomonadati</taxon>
        <taxon>Pseudomonadota</taxon>
        <taxon>Betaproteobacteria</taxon>
        <taxon>Burkholderiales</taxon>
        <taxon>Comamonadaceae</taxon>
        <taxon>Comamonas</taxon>
    </lineage>
</organism>
<keyword evidence="3" id="KW-0807">Transducer</keyword>
<protein>
    <submittedName>
        <fullName evidence="7">Methyl-accepting chemotaxis protein</fullName>
    </submittedName>
</protein>
<sequence length="601" mass="63023">MRITNLKIGTKLGLAFALLLVLTLGLGGIALAQLERMHLAMQTMGNSALPSVAEAGNIRSQWNRFRRLESHLLPAQASSNAQALLQQAQGVLTSITQSEKNYEALPHSEQELQLMRAYQQHRDTYLGAHRKFVQAALDVHQSGSSDEARLQSLQRMYSEEAEPSFAALAETVGKLAAMTQSDARALSQQGDAVRSSAQWWVITGMGVSALLSILFAVLVTRSVARPAQQAVQAASQIASGDLTQAIPPAGNDEMGQLMAALEQMRSKLDSVVQHVRHNAESVAMASEEIASGTTDLSSRTEEQASALQQTAASMEQLSSTVRQNADSALQANQLALGASQVAAQGGDVVGEVVTNMRGITESSRKIADIIGVIDSIAFQTNILALNAAVEAARAGEQGRGFAVVAGEVRTLAQRSAEAAKEIKLLINNSVDSITAGTALVDRAGHTMTEVVSSIRRVTDLVGEISAASSEQSQGVSQVGEAITQMDSTTQQNAALVEESAAAAESLKRQAQELVQAVSHFKTTSAITASTAQPPRSAPVPARTASAARPEPAAKAKPQTVAAPAKVAPAQPVVPTRLASPSARAATPPATAGGAEDDWETF</sequence>
<dbReference type="Pfam" id="PF00672">
    <property type="entry name" value="HAMP"/>
    <property type="match status" value="1"/>
</dbReference>
<evidence type="ECO:0000256" key="1">
    <source>
        <dbReference type="ARBA" id="ARBA00022481"/>
    </source>
</evidence>